<feature type="compositionally biased region" description="Polar residues" evidence="1">
    <location>
        <begin position="119"/>
        <end position="135"/>
    </location>
</feature>
<reference evidence="2 3" key="2">
    <citation type="journal article" date="2014" name="J. Gen. Appl. Microbiol.">
        <title>The early diverging ascomycetous budding yeast Saitoella complicata has three histone deacetylases belonging to the Clr6, Hos2, and Rpd3 lineages.</title>
        <authorList>
            <person name="Nishida H."/>
            <person name="Matsumoto T."/>
            <person name="Kondo S."/>
            <person name="Hamamoto M."/>
            <person name="Yoshikawa H."/>
        </authorList>
    </citation>
    <scope>NUCLEOTIDE SEQUENCE [LARGE SCALE GENOMIC DNA]</scope>
    <source>
        <strain evidence="2 3">NRRL Y-17804</strain>
    </source>
</reference>
<evidence type="ECO:0000313" key="2">
    <source>
        <dbReference type="EMBL" id="GAO48958.1"/>
    </source>
</evidence>
<sequence length="178" mass="19675">MPNQIHTPMSSLWCYLSQLMLKPADGFNVIEMRAAAYIPATLGFIASLSLVHEHGSDEEKSSVSINALHSHHSSIVAEVASTVAIANMPATTAVEVAAPASGHAHTDMNIKSRSIPKNAEQSGGRSTRRMSTQSSKHQRRRMPCYYYTNRTENSNIQPHRCTAAFLHKSCQERESRKQ</sequence>
<dbReference type="Proteomes" id="UP000033140">
    <property type="component" value="Unassembled WGS sequence"/>
</dbReference>
<reference evidence="2 3" key="1">
    <citation type="journal article" date="2011" name="J. Gen. Appl. Microbiol.">
        <title>Draft genome sequencing of the enigmatic yeast Saitoella complicata.</title>
        <authorList>
            <person name="Nishida H."/>
            <person name="Hamamoto M."/>
            <person name="Sugiyama J."/>
        </authorList>
    </citation>
    <scope>NUCLEOTIDE SEQUENCE [LARGE SCALE GENOMIC DNA]</scope>
    <source>
        <strain evidence="2 3">NRRL Y-17804</strain>
    </source>
</reference>
<dbReference type="AlphaFoldDB" id="A0A0E9NGM9"/>
<protein>
    <submittedName>
        <fullName evidence="2">Uncharacterized protein</fullName>
    </submittedName>
</protein>
<dbReference type="EMBL" id="BACD03000019">
    <property type="protein sequence ID" value="GAO48958.1"/>
    <property type="molecule type" value="Genomic_DNA"/>
</dbReference>
<feature type="region of interest" description="Disordered" evidence="1">
    <location>
        <begin position="111"/>
        <end position="142"/>
    </location>
</feature>
<comment type="caution">
    <text evidence="2">The sequence shown here is derived from an EMBL/GenBank/DDBJ whole genome shotgun (WGS) entry which is preliminary data.</text>
</comment>
<evidence type="ECO:0000256" key="1">
    <source>
        <dbReference type="SAM" id="MobiDB-lite"/>
    </source>
</evidence>
<keyword evidence="3" id="KW-1185">Reference proteome</keyword>
<proteinExistence type="predicted"/>
<name>A0A0E9NGM9_SAICN</name>
<accession>A0A0E9NGM9</accession>
<reference evidence="2 3" key="3">
    <citation type="journal article" date="2015" name="Genome Announc.">
        <title>Draft Genome Sequence of the Archiascomycetous Yeast Saitoella complicata.</title>
        <authorList>
            <person name="Yamauchi K."/>
            <person name="Kondo S."/>
            <person name="Hamamoto M."/>
            <person name="Takahashi Y."/>
            <person name="Ogura Y."/>
            <person name="Hayashi T."/>
            <person name="Nishida H."/>
        </authorList>
    </citation>
    <scope>NUCLEOTIDE SEQUENCE [LARGE SCALE GENOMIC DNA]</scope>
    <source>
        <strain evidence="2 3">NRRL Y-17804</strain>
    </source>
</reference>
<organism evidence="2 3">
    <name type="scientific">Saitoella complicata (strain BCRC 22490 / CBS 7301 / JCM 7358 / NBRC 10748 / NRRL Y-17804)</name>
    <dbReference type="NCBI Taxonomy" id="698492"/>
    <lineage>
        <taxon>Eukaryota</taxon>
        <taxon>Fungi</taxon>
        <taxon>Dikarya</taxon>
        <taxon>Ascomycota</taxon>
        <taxon>Taphrinomycotina</taxon>
        <taxon>Taphrinomycotina incertae sedis</taxon>
        <taxon>Saitoella</taxon>
    </lineage>
</organism>
<evidence type="ECO:0000313" key="3">
    <source>
        <dbReference type="Proteomes" id="UP000033140"/>
    </source>
</evidence>
<gene>
    <name evidence="2" type="ORF">G7K_3119-t1</name>
</gene>